<evidence type="ECO:0000313" key="8">
    <source>
        <dbReference type="RefSeq" id="XP_033581890.1"/>
    </source>
</evidence>
<dbReference type="Gene3D" id="3.40.50.1820">
    <property type="entry name" value="alpha/beta hydrolase"/>
    <property type="match status" value="1"/>
</dbReference>
<evidence type="ECO:0000256" key="2">
    <source>
        <dbReference type="ARBA" id="ARBA00022801"/>
    </source>
</evidence>
<sequence length="377" mass="41468">MSALGHWRLNLVLLLLSSLLVPADIIIPKPAGQYKTYLNTMELVDTSRKDPYATDGSNRAIMVSIFYPIDPQGCPKTSLVDYMPPKTAAFEDTDFGLPNGTFESMKLQTCTPDHRNAIHDPRYYPLVIFSPGLGSPRFLGNAIAQSIASTGYAVVSIDHPYDTNIVEFPDGRVIFGASIRNDSSNPEKAVATRVADARFVLDQLSDASVVRQLLPGARCAFNTEKAAAFGHSIGGATAVAALQFERRLLGAIDMDGALYSINSTTQRPVLLLGRGDHNRSTDTTWQDAWGRFEGWREELDIANSGHFTYSDAPLLLELGGLSLPPDLEPNVGKIEGHRALEIVTTYVEAFLGFVLRREEKKILEGPSDKYPEVRFYE</sequence>
<keyword evidence="3" id="KW-0442">Lipid degradation</keyword>
<name>A0A6A6Z185_9PEZI</name>
<protein>
    <recommendedName>
        <fullName evidence="1">1-alkyl-2-acetylglycerophosphocholine esterase</fullName>
        <ecNumber evidence="1">3.1.1.47</ecNumber>
    </recommendedName>
</protein>
<proteinExistence type="predicted"/>
<gene>
    <name evidence="6 8" type="ORF">BDZ99DRAFT_458889</name>
</gene>
<evidence type="ECO:0000256" key="1">
    <source>
        <dbReference type="ARBA" id="ARBA00013201"/>
    </source>
</evidence>
<dbReference type="AlphaFoldDB" id="A0A6A6Z185"/>
<keyword evidence="7" id="KW-1185">Reference proteome</keyword>
<dbReference type="SUPFAM" id="SSF53474">
    <property type="entry name" value="alpha/beta-Hydrolases"/>
    <property type="match status" value="1"/>
</dbReference>
<dbReference type="EMBL" id="MU003694">
    <property type="protein sequence ID" value="KAF2814926.1"/>
    <property type="molecule type" value="Genomic_DNA"/>
</dbReference>
<keyword evidence="2" id="KW-0378">Hydrolase</keyword>
<keyword evidence="5" id="KW-0732">Signal</keyword>
<evidence type="ECO:0000256" key="5">
    <source>
        <dbReference type="SAM" id="SignalP"/>
    </source>
</evidence>
<reference evidence="6 8" key="1">
    <citation type="journal article" date="2020" name="Stud. Mycol.">
        <title>101 Dothideomycetes genomes: a test case for predicting lifestyles and emergence of pathogens.</title>
        <authorList>
            <person name="Haridas S."/>
            <person name="Albert R."/>
            <person name="Binder M."/>
            <person name="Bloem J."/>
            <person name="Labutti K."/>
            <person name="Salamov A."/>
            <person name="Andreopoulos B."/>
            <person name="Baker S."/>
            <person name="Barry K."/>
            <person name="Bills G."/>
            <person name="Bluhm B."/>
            <person name="Cannon C."/>
            <person name="Castanera R."/>
            <person name="Culley D."/>
            <person name="Daum C."/>
            <person name="Ezra D."/>
            <person name="Gonzalez J."/>
            <person name="Henrissat B."/>
            <person name="Kuo A."/>
            <person name="Liang C."/>
            <person name="Lipzen A."/>
            <person name="Lutzoni F."/>
            <person name="Magnuson J."/>
            <person name="Mondo S."/>
            <person name="Nolan M."/>
            <person name="Ohm R."/>
            <person name="Pangilinan J."/>
            <person name="Park H.-J."/>
            <person name="Ramirez L."/>
            <person name="Alfaro M."/>
            <person name="Sun H."/>
            <person name="Tritt A."/>
            <person name="Yoshinaga Y."/>
            <person name="Zwiers L.-H."/>
            <person name="Turgeon B."/>
            <person name="Goodwin S."/>
            <person name="Spatafora J."/>
            <person name="Crous P."/>
            <person name="Grigoriev I."/>
        </authorList>
    </citation>
    <scope>NUCLEOTIDE SEQUENCE</scope>
    <source>
        <strain evidence="6 8">CBS 304.34</strain>
    </source>
</reference>
<dbReference type="GO" id="GO:0016042">
    <property type="term" value="P:lipid catabolic process"/>
    <property type="evidence" value="ECO:0007669"/>
    <property type="project" value="UniProtKB-KW"/>
</dbReference>
<organism evidence="6">
    <name type="scientific">Mytilinidion resinicola</name>
    <dbReference type="NCBI Taxonomy" id="574789"/>
    <lineage>
        <taxon>Eukaryota</taxon>
        <taxon>Fungi</taxon>
        <taxon>Dikarya</taxon>
        <taxon>Ascomycota</taxon>
        <taxon>Pezizomycotina</taxon>
        <taxon>Dothideomycetes</taxon>
        <taxon>Pleosporomycetidae</taxon>
        <taxon>Mytilinidiales</taxon>
        <taxon>Mytilinidiaceae</taxon>
        <taxon>Mytilinidion</taxon>
    </lineage>
</organism>
<feature type="chain" id="PRO_5044629494" description="1-alkyl-2-acetylglycerophosphocholine esterase" evidence="5">
    <location>
        <begin position="24"/>
        <end position="377"/>
    </location>
</feature>
<dbReference type="GO" id="GO:0003847">
    <property type="term" value="F:1-alkyl-2-acetylglycerophosphocholine esterase activity"/>
    <property type="evidence" value="ECO:0007669"/>
    <property type="project" value="UniProtKB-EC"/>
</dbReference>
<accession>A0A6A6Z185</accession>
<dbReference type="InterPro" id="IPR029058">
    <property type="entry name" value="AB_hydrolase_fold"/>
</dbReference>
<dbReference type="RefSeq" id="XP_033581890.1">
    <property type="nucleotide sequence ID" value="XM_033719028.1"/>
</dbReference>
<evidence type="ECO:0000313" key="7">
    <source>
        <dbReference type="Proteomes" id="UP000504636"/>
    </source>
</evidence>
<dbReference type="GeneID" id="54459921"/>
<dbReference type="Proteomes" id="UP000504636">
    <property type="component" value="Unplaced"/>
</dbReference>
<reference evidence="8" key="3">
    <citation type="submission" date="2025-04" db="UniProtKB">
        <authorList>
            <consortium name="RefSeq"/>
        </authorList>
    </citation>
    <scope>IDENTIFICATION</scope>
    <source>
        <strain evidence="8">CBS 304.34</strain>
    </source>
</reference>
<dbReference type="PANTHER" id="PTHR10272">
    <property type="entry name" value="PLATELET-ACTIVATING FACTOR ACETYLHYDROLASE"/>
    <property type="match status" value="1"/>
</dbReference>
<evidence type="ECO:0000256" key="4">
    <source>
        <dbReference type="ARBA" id="ARBA00023098"/>
    </source>
</evidence>
<dbReference type="OrthoDB" id="2363873at2759"/>
<evidence type="ECO:0000256" key="3">
    <source>
        <dbReference type="ARBA" id="ARBA00022963"/>
    </source>
</evidence>
<feature type="signal peptide" evidence="5">
    <location>
        <begin position="1"/>
        <end position="23"/>
    </location>
</feature>
<dbReference type="Pfam" id="PF03403">
    <property type="entry name" value="PAF-AH_p_II"/>
    <property type="match status" value="2"/>
</dbReference>
<keyword evidence="4" id="KW-0443">Lipid metabolism</keyword>
<reference evidence="8" key="2">
    <citation type="submission" date="2020-04" db="EMBL/GenBank/DDBJ databases">
        <authorList>
            <consortium name="NCBI Genome Project"/>
        </authorList>
    </citation>
    <scope>NUCLEOTIDE SEQUENCE</scope>
    <source>
        <strain evidence="8">CBS 304.34</strain>
    </source>
</reference>
<dbReference type="EC" id="3.1.1.47" evidence="1"/>
<dbReference type="PANTHER" id="PTHR10272:SF14">
    <property type="entry name" value="PAF ACETYLHYDROLASE FAMILY PROTEIN"/>
    <property type="match status" value="1"/>
</dbReference>
<evidence type="ECO:0000313" key="6">
    <source>
        <dbReference type="EMBL" id="KAF2814926.1"/>
    </source>
</evidence>